<dbReference type="AlphaFoldDB" id="A0A558A097"/>
<keyword evidence="5 18" id="KW-0808">Transferase</keyword>
<feature type="domain" description="MobA-like NTP transferase" evidence="20">
    <location>
        <begin position="8"/>
        <end position="141"/>
    </location>
</feature>
<dbReference type="UniPathway" id="UPA00973"/>
<evidence type="ECO:0000256" key="8">
    <source>
        <dbReference type="ARBA" id="ARBA00022737"/>
    </source>
</evidence>
<feature type="binding site" evidence="18">
    <location>
        <position position="386"/>
    </location>
    <ligand>
        <name>UDP-N-acetyl-alpha-D-glucosamine</name>
        <dbReference type="ChEBI" id="CHEBI:57705"/>
    </ligand>
</feature>
<keyword evidence="9 18" id="KW-0460">Magnesium</keyword>
<dbReference type="InterPro" id="IPR025877">
    <property type="entry name" value="MobA-like_NTP_Trfase"/>
</dbReference>
<dbReference type="InterPro" id="IPR005882">
    <property type="entry name" value="Bifunctional_GlmU"/>
</dbReference>
<comment type="caution">
    <text evidence="18">Lacks conserved residue(s) required for the propagation of feature annotation.</text>
</comment>
<dbReference type="NCBIfam" id="TIGR01173">
    <property type="entry name" value="glmU"/>
    <property type="match status" value="1"/>
</dbReference>
<evidence type="ECO:0000256" key="18">
    <source>
        <dbReference type="HAMAP-Rule" id="MF_01631"/>
    </source>
</evidence>
<dbReference type="GO" id="GO:0009252">
    <property type="term" value="P:peptidoglycan biosynthetic process"/>
    <property type="evidence" value="ECO:0007669"/>
    <property type="project" value="UniProtKB-UniRule"/>
</dbReference>
<feature type="binding site" evidence="18">
    <location>
        <begin position="86"/>
        <end position="87"/>
    </location>
    <ligand>
        <name>UDP-N-acetyl-alpha-D-glucosamine</name>
        <dbReference type="ChEBI" id="CHEBI:57705"/>
    </ligand>
</feature>
<comment type="function">
    <text evidence="17 18">Catalyzes the last two sequential reactions in the de novo biosynthetic pathway for UDP-N-acetylglucosamine (UDP-GlcNAc). The C-terminal domain catalyzes the transfer of acetyl group from acetyl coenzyme A to glucosamine-1-phosphate (GlcN-1-P) to produce N-acetylglucosamine-1-phosphate (GlcNAc-1-P), which is converted into UDP-GlcNAc by the transfer of uridine 5-monophosphate (from uridine 5-triphosphate), a reaction catalyzed by the N-terminal domain.</text>
</comment>
<comment type="caution">
    <text evidence="21">The sequence shown here is derived from an EMBL/GenBank/DDBJ whole genome shotgun (WGS) entry which is preliminary data.</text>
</comment>
<keyword evidence="7 18" id="KW-0479">Metal-binding</keyword>
<keyword evidence="6 18" id="KW-0548">Nucleotidyltransferase</keyword>
<feature type="binding site" evidence="18">
    <location>
        <begin position="110"/>
        <end position="112"/>
    </location>
    <ligand>
        <name>UDP-N-acetyl-alpha-D-glucosamine</name>
        <dbReference type="ChEBI" id="CHEBI:57705"/>
    </ligand>
</feature>
<evidence type="ECO:0000256" key="13">
    <source>
        <dbReference type="ARBA" id="ARBA00023315"/>
    </source>
</evidence>
<feature type="region of interest" description="Disordered" evidence="19">
    <location>
        <begin position="469"/>
        <end position="490"/>
    </location>
</feature>
<dbReference type="GO" id="GO:0009245">
    <property type="term" value="P:lipid A biosynthetic process"/>
    <property type="evidence" value="ECO:0007669"/>
    <property type="project" value="UniProtKB-UniRule"/>
</dbReference>
<comment type="pathway">
    <text evidence="18">Nucleotide-sugar biosynthesis; UDP-N-acetyl-alpha-D-glucosamine biosynthesis; UDP-N-acetyl-alpha-D-glucosamine from N-acetyl-alpha-D-glucosamine 1-phosphate: step 1/1.</text>
</comment>
<dbReference type="PANTHER" id="PTHR43584:SF3">
    <property type="entry name" value="BIFUNCTIONAL PROTEIN GLMU"/>
    <property type="match status" value="1"/>
</dbReference>
<feature type="binding site" evidence="18">
    <location>
        <position position="342"/>
    </location>
    <ligand>
        <name>UDP-N-acetyl-alpha-D-glucosamine</name>
        <dbReference type="ChEBI" id="CHEBI:57705"/>
    </ligand>
</feature>
<evidence type="ECO:0000256" key="16">
    <source>
        <dbReference type="ARBA" id="ARBA00048493"/>
    </source>
</evidence>
<dbReference type="PANTHER" id="PTHR43584">
    <property type="entry name" value="NUCLEOTIDYL TRANSFERASE"/>
    <property type="match status" value="1"/>
</dbReference>
<dbReference type="EC" id="2.3.1.157" evidence="18"/>
<feature type="binding site" evidence="18">
    <location>
        <position position="149"/>
    </location>
    <ligand>
        <name>UDP-N-acetyl-alpha-D-glucosamine</name>
        <dbReference type="ChEBI" id="CHEBI:57705"/>
    </ligand>
</feature>
<dbReference type="SUPFAM" id="SSF51161">
    <property type="entry name" value="Trimeric LpxA-like enzymes"/>
    <property type="match status" value="1"/>
</dbReference>
<keyword evidence="12 18" id="KW-0511">Multifunctional enzyme</keyword>
<feature type="binding site" evidence="18">
    <location>
        <position position="24"/>
    </location>
    <ligand>
        <name>UDP-N-acetyl-alpha-D-glucosamine</name>
        <dbReference type="ChEBI" id="CHEBI:57705"/>
    </ligand>
</feature>
<evidence type="ECO:0000256" key="9">
    <source>
        <dbReference type="ARBA" id="ARBA00022842"/>
    </source>
</evidence>
<sequence length="490" mass="50769">MTGPLSTLVLAAGEGTRMRSTTPKVLHPIAGRPLVEHAVRAAAGLDPEHLVVVVGHGREAVSAHLEGLGKALGRPVGTAVQEVQQGTGHAVSCALETLPAGLGGTVLVSYGDVPLLDTGTLSALLAEHRDNGNAVTVLTAVLEDPTGYGRIIRDANGAVRGIVEQRDATEDQLDIAEINSGVYAFDAALLAEGLTRLSTDNSQGELYLTDVLTNACADGRKVGALVLDDPWLTEGVNDRVQLSALGAELNRRIVRRWQLSGVTVVDPASTWLDAGVTLARDVRIEPGVQLHGDTTVGEGAVIGPDSTLTDVEIGAGARVVRTHGSESRIGENANVGPFAYLRPGTVLGEQGKIGTFVETKKVHIGKGSKVPHLTYVGDATIGENSNIGASSVFVNYDGVRKHQTTIGSHVRTGSDNTFVAPVSVGDGGYTGAGTVIREDVPPGALAVSMGPQRNIEGWVARRRPGTPAAEAAAAALAAEGNQETERESSE</sequence>
<dbReference type="CDD" id="cd03353">
    <property type="entry name" value="LbH_GlmU_C"/>
    <property type="match status" value="1"/>
</dbReference>
<comment type="catalytic activity">
    <reaction evidence="16 18">
        <text>N-acetyl-alpha-D-glucosamine 1-phosphate + UTP + H(+) = UDP-N-acetyl-alpha-D-glucosamine + diphosphate</text>
        <dbReference type="Rhea" id="RHEA:13509"/>
        <dbReference type="ChEBI" id="CHEBI:15378"/>
        <dbReference type="ChEBI" id="CHEBI:33019"/>
        <dbReference type="ChEBI" id="CHEBI:46398"/>
        <dbReference type="ChEBI" id="CHEBI:57705"/>
        <dbReference type="ChEBI" id="CHEBI:57776"/>
        <dbReference type="EC" id="2.7.7.23"/>
    </reaction>
</comment>
<dbReference type="GO" id="GO:0071555">
    <property type="term" value="P:cell wall organization"/>
    <property type="evidence" value="ECO:0007669"/>
    <property type="project" value="UniProtKB-KW"/>
</dbReference>
<gene>
    <name evidence="18 21" type="primary">glmU</name>
    <name evidence="21" type="ORF">FNH06_30440</name>
</gene>
<feature type="binding site" evidence="18">
    <location>
        <begin position="10"/>
        <end position="13"/>
    </location>
    <ligand>
        <name>UDP-N-acetyl-alpha-D-glucosamine</name>
        <dbReference type="ChEBI" id="CHEBI:57705"/>
    </ligand>
</feature>
<feature type="region of interest" description="Linker" evidence="18">
    <location>
        <begin position="240"/>
        <end position="260"/>
    </location>
</feature>
<comment type="pathway">
    <text evidence="18">Bacterial outer membrane biogenesis; LPS lipid A biosynthesis.</text>
</comment>
<feature type="binding site" evidence="18">
    <location>
        <position position="237"/>
    </location>
    <ligand>
        <name>UDP-N-acetyl-alpha-D-glucosamine</name>
        <dbReference type="ChEBI" id="CHEBI:57705"/>
    </ligand>
</feature>
<dbReference type="SUPFAM" id="SSF53448">
    <property type="entry name" value="Nucleotide-diphospho-sugar transferases"/>
    <property type="match status" value="1"/>
</dbReference>
<dbReference type="GO" id="GO:0000287">
    <property type="term" value="F:magnesium ion binding"/>
    <property type="evidence" value="ECO:0007669"/>
    <property type="project" value="UniProtKB-UniRule"/>
</dbReference>
<feature type="active site" description="Proton acceptor" evidence="18">
    <location>
        <position position="372"/>
    </location>
</feature>
<evidence type="ECO:0000256" key="3">
    <source>
        <dbReference type="ARBA" id="ARBA00007947"/>
    </source>
</evidence>
<dbReference type="CDD" id="cd02540">
    <property type="entry name" value="GT2_GlmU_N_bac"/>
    <property type="match status" value="1"/>
</dbReference>
<dbReference type="InterPro" id="IPR011004">
    <property type="entry name" value="Trimer_LpxA-like_sf"/>
</dbReference>
<evidence type="ECO:0000256" key="2">
    <source>
        <dbReference type="ARBA" id="ARBA00007707"/>
    </source>
</evidence>
<evidence type="ECO:0000259" key="20">
    <source>
        <dbReference type="Pfam" id="PF12804"/>
    </source>
</evidence>
<keyword evidence="13 18" id="KW-0012">Acyltransferase</keyword>
<feature type="region of interest" description="N-acetyltransferase" evidence="18">
    <location>
        <begin position="261"/>
        <end position="490"/>
    </location>
</feature>
<proteinExistence type="inferred from homology"/>
<dbReference type="Gene3D" id="2.160.10.10">
    <property type="entry name" value="Hexapeptide repeat proteins"/>
    <property type="match status" value="1"/>
</dbReference>
<comment type="catalytic activity">
    <reaction evidence="15 18">
        <text>alpha-D-glucosamine 1-phosphate + acetyl-CoA = N-acetyl-alpha-D-glucosamine 1-phosphate + CoA + H(+)</text>
        <dbReference type="Rhea" id="RHEA:13725"/>
        <dbReference type="ChEBI" id="CHEBI:15378"/>
        <dbReference type="ChEBI" id="CHEBI:57287"/>
        <dbReference type="ChEBI" id="CHEBI:57288"/>
        <dbReference type="ChEBI" id="CHEBI:57776"/>
        <dbReference type="ChEBI" id="CHEBI:58516"/>
        <dbReference type="EC" id="2.3.1.157"/>
    </reaction>
</comment>
<evidence type="ECO:0000256" key="1">
    <source>
        <dbReference type="ARBA" id="ARBA00004496"/>
    </source>
</evidence>
<dbReference type="EMBL" id="VJZA01000074">
    <property type="protein sequence ID" value="TVT17682.1"/>
    <property type="molecule type" value="Genomic_DNA"/>
</dbReference>
<evidence type="ECO:0000256" key="4">
    <source>
        <dbReference type="ARBA" id="ARBA00022490"/>
    </source>
</evidence>
<comment type="subcellular location">
    <subcellularLocation>
        <location evidence="1 18">Cytoplasm</location>
    </subcellularLocation>
</comment>
<protein>
    <recommendedName>
        <fullName evidence="18">Bifunctional protein GlmU</fullName>
    </recommendedName>
    <domain>
        <recommendedName>
            <fullName evidence="18">UDP-N-acetylglucosamine pyrophosphorylase</fullName>
            <ecNumber evidence="18">2.7.7.23</ecNumber>
        </recommendedName>
        <alternativeName>
            <fullName evidence="18">N-acetylglucosamine-1-phosphate uridyltransferase</fullName>
        </alternativeName>
    </domain>
    <domain>
        <recommendedName>
            <fullName evidence="18">Glucosamine-1-phosphate N-acetyltransferase</fullName>
            <ecNumber evidence="18">2.3.1.157</ecNumber>
        </recommendedName>
    </domain>
</protein>
<name>A0A558A097_9PSEU</name>
<evidence type="ECO:0000313" key="21">
    <source>
        <dbReference type="EMBL" id="TVT17682.1"/>
    </source>
</evidence>
<dbReference type="GO" id="GO:0019134">
    <property type="term" value="F:glucosamine-1-phosphate N-acetyltransferase activity"/>
    <property type="evidence" value="ECO:0007669"/>
    <property type="project" value="UniProtKB-UniRule"/>
</dbReference>
<dbReference type="InterPro" id="IPR038009">
    <property type="entry name" value="GlmU_C_LbH"/>
</dbReference>
<dbReference type="NCBIfam" id="NF010932">
    <property type="entry name" value="PRK14352.1"/>
    <property type="match status" value="1"/>
</dbReference>
<dbReference type="GO" id="GO:0000902">
    <property type="term" value="P:cell morphogenesis"/>
    <property type="evidence" value="ECO:0007669"/>
    <property type="project" value="UniProtKB-UniRule"/>
</dbReference>
<evidence type="ECO:0000313" key="22">
    <source>
        <dbReference type="Proteomes" id="UP000318578"/>
    </source>
</evidence>
<comment type="cofactor">
    <cofactor evidence="18">
        <name>Mg(2+)</name>
        <dbReference type="ChEBI" id="CHEBI:18420"/>
    </cofactor>
    <text evidence="18">Binds 1 Mg(2+) ion per subunit.</text>
</comment>
<evidence type="ECO:0000256" key="6">
    <source>
        <dbReference type="ARBA" id="ARBA00022695"/>
    </source>
</evidence>
<dbReference type="InterPro" id="IPR001451">
    <property type="entry name" value="Hexapep"/>
</dbReference>
<dbReference type="InterPro" id="IPR050065">
    <property type="entry name" value="GlmU-like"/>
</dbReference>
<dbReference type="InterPro" id="IPR029044">
    <property type="entry name" value="Nucleotide-diphossugar_trans"/>
</dbReference>
<keyword evidence="10 18" id="KW-0133">Cell shape</keyword>
<feature type="binding site" evidence="18">
    <location>
        <position position="164"/>
    </location>
    <ligand>
        <name>UDP-N-acetyl-alpha-D-glucosamine</name>
        <dbReference type="ChEBI" id="CHEBI:57705"/>
    </ligand>
</feature>
<dbReference type="EC" id="2.7.7.23" evidence="18"/>
<evidence type="ECO:0000256" key="7">
    <source>
        <dbReference type="ARBA" id="ARBA00022723"/>
    </source>
</evidence>
<feature type="binding site" evidence="18">
    <location>
        <position position="414"/>
    </location>
    <ligand>
        <name>acetyl-CoA</name>
        <dbReference type="ChEBI" id="CHEBI:57288"/>
    </ligand>
</feature>
<dbReference type="OrthoDB" id="9775031at2"/>
<dbReference type="GO" id="GO:0005737">
    <property type="term" value="C:cytoplasm"/>
    <property type="evidence" value="ECO:0007669"/>
    <property type="project" value="UniProtKB-SubCell"/>
</dbReference>
<organism evidence="21 22">
    <name type="scientific">Amycolatopsis acidiphila</name>
    <dbReference type="NCBI Taxonomy" id="715473"/>
    <lineage>
        <taxon>Bacteria</taxon>
        <taxon>Bacillati</taxon>
        <taxon>Actinomycetota</taxon>
        <taxon>Actinomycetes</taxon>
        <taxon>Pseudonocardiales</taxon>
        <taxon>Pseudonocardiaceae</taxon>
        <taxon>Amycolatopsis</taxon>
    </lineage>
</organism>
<feature type="binding site" evidence="18">
    <location>
        <position position="81"/>
    </location>
    <ligand>
        <name>UDP-N-acetyl-alpha-D-glucosamine</name>
        <dbReference type="ChEBI" id="CHEBI:57705"/>
    </ligand>
</feature>
<dbReference type="HAMAP" id="MF_01631">
    <property type="entry name" value="GlmU"/>
    <property type="match status" value="1"/>
</dbReference>
<evidence type="ECO:0000256" key="14">
    <source>
        <dbReference type="ARBA" id="ARBA00023316"/>
    </source>
</evidence>
<dbReference type="GO" id="GO:0016020">
    <property type="term" value="C:membrane"/>
    <property type="evidence" value="ECO:0007669"/>
    <property type="project" value="GOC"/>
</dbReference>
<feature type="binding site" evidence="18">
    <location>
        <position position="360"/>
    </location>
    <ligand>
        <name>UDP-N-acetyl-alpha-D-glucosamine</name>
        <dbReference type="ChEBI" id="CHEBI:57705"/>
    </ligand>
</feature>
<feature type="binding site" evidence="18">
    <location>
        <position position="432"/>
    </location>
    <ligand>
        <name>acetyl-CoA</name>
        <dbReference type="ChEBI" id="CHEBI:57288"/>
    </ligand>
</feature>
<feature type="compositionally biased region" description="Low complexity" evidence="19">
    <location>
        <begin position="469"/>
        <end position="479"/>
    </location>
</feature>
<dbReference type="Proteomes" id="UP000318578">
    <property type="component" value="Unassembled WGS sequence"/>
</dbReference>
<keyword evidence="4 18" id="KW-0963">Cytoplasm</keyword>
<dbReference type="Pfam" id="PF12804">
    <property type="entry name" value="NTP_transf_3"/>
    <property type="match status" value="1"/>
</dbReference>
<evidence type="ECO:0000256" key="15">
    <source>
        <dbReference type="ARBA" id="ARBA00048247"/>
    </source>
</evidence>
<feature type="binding site" evidence="18">
    <location>
        <position position="112"/>
    </location>
    <ligand>
        <name>Mg(2+)</name>
        <dbReference type="ChEBI" id="CHEBI:18420"/>
    </ligand>
</feature>
<accession>A0A558A097</accession>
<dbReference type="UniPathway" id="UPA00113">
    <property type="reaction ID" value="UER00532"/>
</dbReference>
<evidence type="ECO:0000256" key="19">
    <source>
        <dbReference type="SAM" id="MobiDB-lite"/>
    </source>
</evidence>
<comment type="subunit">
    <text evidence="18">Homotrimer.</text>
</comment>
<keyword evidence="14 18" id="KW-0961">Cell wall biogenesis/degradation</keyword>
<feature type="binding site" evidence="18">
    <location>
        <position position="389"/>
    </location>
    <ligand>
        <name>acetyl-CoA</name>
        <dbReference type="ChEBI" id="CHEBI:57288"/>
    </ligand>
</feature>
<evidence type="ECO:0000256" key="10">
    <source>
        <dbReference type="ARBA" id="ARBA00022960"/>
    </source>
</evidence>
<keyword evidence="8 18" id="KW-0677">Repeat</keyword>
<evidence type="ECO:0000256" key="5">
    <source>
        <dbReference type="ARBA" id="ARBA00022679"/>
    </source>
</evidence>
<dbReference type="GO" id="GO:0008360">
    <property type="term" value="P:regulation of cell shape"/>
    <property type="evidence" value="ECO:0007669"/>
    <property type="project" value="UniProtKB-KW"/>
</dbReference>
<dbReference type="RefSeq" id="WP_144643381.1">
    <property type="nucleotide sequence ID" value="NZ_BNAX01000031.1"/>
</dbReference>
<evidence type="ECO:0000256" key="12">
    <source>
        <dbReference type="ARBA" id="ARBA00023268"/>
    </source>
</evidence>
<dbReference type="GO" id="GO:0006048">
    <property type="term" value="P:UDP-N-acetylglucosamine biosynthetic process"/>
    <property type="evidence" value="ECO:0007669"/>
    <property type="project" value="UniProtKB-UniPathway"/>
</dbReference>
<reference evidence="21 22" key="1">
    <citation type="submission" date="2019-07" db="EMBL/GenBank/DDBJ databases">
        <title>New species of Amycolatopsis and Streptomyces.</title>
        <authorList>
            <person name="Duangmal K."/>
            <person name="Teo W.F.A."/>
            <person name="Lipun K."/>
        </authorList>
    </citation>
    <scope>NUCLEOTIDE SEQUENCE [LARGE SCALE GENOMIC DNA]</scope>
    <source>
        <strain evidence="21 22">JCM 30562</strain>
    </source>
</reference>
<evidence type="ECO:0000256" key="11">
    <source>
        <dbReference type="ARBA" id="ARBA00022984"/>
    </source>
</evidence>
<feature type="binding site" evidence="18">
    <location>
        <position position="375"/>
    </location>
    <ligand>
        <name>UDP-N-acetyl-alpha-D-glucosamine</name>
        <dbReference type="ChEBI" id="CHEBI:57705"/>
    </ligand>
</feature>
<keyword evidence="11 18" id="KW-0573">Peptidoglycan synthesis</keyword>
<comment type="similarity">
    <text evidence="3 18">In the N-terminal section; belongs to the N-acetylglucosamine-1-phosphate uridyltransferase family.</text>
</comment>
<dbReference type="Gene3D" id="3.90.550.10">
    <property type="entry name" value="Spore Coat Polysaccharide Biosynthesis Protein SpsA, Chain A"/>
    <property type="match status" value="1"/>
</dbReference>
<feature type="region of interest" description="Pyrophosphorylase" evidence="18">
    <location>
        <begin position="1"/>
        <end position="239"/>
    </location>
</feature>
<comment type="pathway">
    <text evidence="18">Nucleotide-sugar biosynthesis; UDP-N-acetyl-alpha-D-glucosamine biosynthesis; N-acetyl-alpha-D-glucosamine 1-phosphate from alpha-D-glucosamine 6-phosphate (route II): step 2/2.</text>
</comment>
<comment type="similarity">
    <text evidence="2 18">In the C-terminal section; belongs to the transferase hexapeptide repeat family.</text>
</comment>
<feature type="binding site" evidence="18">
    <location>
        <begin position="395"/>
        <end position="396"/>
    </location>
    <ligand>
        <name>acetyl-CoA</name>
        <dbReference type="ChEBI" id="CHEBI:57288"/>
    </ligand>
</feature>
<feature type="binding site" evidence="18">
    <location>
        <position position="237"/>
    </location>
    <ligand>
        <name>Mg(2+)</name>
        <dbReference type="ChEBI" id="CHEBI:18420"/>
    </ligand>
</feature>
<keyword evidence="22" id="KW-1185">Reference proteome</keyword>
<feature type="binding site" evidence="18">
    <location>
        <position position="179"/>
    </location>
    <ligand>
        <name>UDP-N-acetyl-alpha-D-glucosamine</name>
        <dbReference type="ChEBI" id="CHEBI:57705"/>
    </ligand>
</feature>
<dbReference type="Pfam" id="PF00132">
    <property type="entry name" value="Hexapep"/>
    <property type="match status" value="1"/>
</dbReference>
<evidence type="ECO:0000256" key="17">
    <source>
        <dbReference type="ARBA" id="ARBA00049628"/>
    </source>
</evidence>
<dbReference type="GO" id="GO:0003977">
    <property type="term" value="F:UDP-N-acetylglucosamine diphosphorylase activity"/>
    <property type="evidence" value="ECO:0007669"/>
    <property type="project" value="UniProtKB-UniRule"/>
</dbReference>